<evidence type="ECO:0000313" key="4">
    <source>
        <dbReference type="Proteomes" id="UP000807504"/>
    </source>
</evidence>
<sequence length="701" mass="81722">MDYTEYNLRQLLEFALRFPEIGAVNFNIIYLILKTIIKKQGIECLTPRFTFVYERPSDFTKENIISEKESESSDEIVEEKSENPSMVAMKKNIGKLKETIKQLSNRISQLEKRPTRKVKKVKKRKPGEVQDDADEKQEPIFEELEEPKVEQELEEHKVERELVEPKVEQVLVDPKVEPELVEPKVEPELIEPKVEPELIKPKEERELETKVYDEEDVEELPAESEDVEKMSKTAFDRLFKQKIQEIKKQVVSSQGTDQDEIWTEMKAVQATNEFVVEKCDELLQDFDTVMIKIEDDLEKLREQVERLELYVYSGKHAPEEEKEKRRLQEAVPLTEEGEASQFMKGEVEKVQQTKVDRKTHFARMVKNLMTMPEEKRAEIVKGPIQPEVKRVKPTTMKKAYEKFIKATQGTRAGIEETRLKDEEKAEKVAISQPQETSELVVTEEAGPPSRGTAKKLHRTAQAIVLLQNMQRTQQAGRLVRAKEMEAYRALQDSEDEEDEEQLSVERLEIETPPSKQLSIEQLEESTPAKATLLYGGDKATQHLKERIVMYIKSRLEELETRFWDKMHTEETSIIEIQGESEVFKEEMRVLKNRIAVAETNQYKFEGRLTTVEEKANLNDLHIEEMMIALDKKADRSDTVQGMTKKDMSILEDRMLKINETTLLDIEELTLIMTLWPILSLMRLDFIDKLLLLEEKPEHQAM</sequence>
<proteinExistence type="predicted"/>
<evidence type="ECO:0000256" key="1">
    <source>
        <dbReference type="SAM" id="Coils"/>
    </source>
</evidence>
<accession>A0A8T0FTB5</accession>
<organism evidence="3 4">
    <name type="scientific">Argiope bruennichi</name>
    <name type="common">Wasp spider</name>
    <name type="synonym">Aranea bruennichi</name>
    <dbReference type="NCBI Taxonomy" id="94029"/>
    <lineage>
        <taxon>Eukaryota</taxon>
        <taxon>Metazoa</taxon>
        <taxon>Ecdysozoa</taxon>
        <taxon>Arthropoda</taxon>
        <taxon>Chelicerata</taxon>
        <taxon>Arachnida</taxon>
        <taxon>Araneae</taxon>
        <taxon>Araneomorphae</taxon>
        <taxon>Entelegynae</taxon>
        <taxon>Araneoidea</taxon>
        <taxon>Araneidae</taxon>
        <taxon>Argiope</taxon>
    </lineage>
</organism>
<feature type="region of interest" description="Disordered" evidence="2">
    <location>
        <begin position="112"/>
        <end position="136"/>
    </location>
</feature>
<feature type="coiled-coil region" evidence="1">
    <location>
        <begin position="283"/>
        <end position="310"/>
    </location>
</feature>
<reference evidence="3" key="1">
    <citation type="journal article" date="2020" name="bioRxiv">
        <title>Chromosome-level reference genome of the European wasp spider Argiope bruennichi: a resource for studies on range expansion and evolutionary adaptation.</title>
        <authorList>
            <person name="Sheffer M.M."/>
            <person name="Hoppe A."/>
            <person name="Krehenwinkel H."/>
            <person name="Uhl G."/>
            <person name="Kuss A.W."/>
            <person name="Jensen L."/>
            <person name="Jensen C."/>
            <person name="Gillespie R.G."/>
            <person name="Hoff K.J."/>
            <person name="Prost S."/>
        </authorList>
    </citation>
    <scope>NUCLEOTIDE SEQUENCE</scope>
</reference>
<dbReference type="Proteomes" id="UP000807504">
    <property type="component" value="Unassembled WGS sequence"/>
</dbReference>
<feature type="compositionally biased region" description="Basic and acidic residues" evidence="2">
    <location>
        <begin position="196"/>
        <end position="212"/>
    </location>
</feature>
<comment type="caution">
    <text evidence="3">The sequence shown here is derived from an EMBL/GenBank/DDBJ whole genome shotgun (WGS) entry which is preliminary data.</text>
</comment>
<feature type="region of interest" description="Disordered" evidence="2">
    <location>
        <begin position="428"/>
        <end position="453"/>
    </location>
</feature>
<evidence type="ECO:0000313" key="3">
    <source>
        <dbReference type="EMBL" id="KAF8794016.1"/>
    </source>
</evidence>
<evidence type="ECO:0000256" key="2">
    <source>
        <dbReference type="SAM" id="MobiDB-lite"/>
    </source>
</evidence>
<dbReference type="AlphaFoldDB" id="A0A8T0FTB5"/>
<feature type="compositionally biased region" description="Basic residues" evidence="2">
    <location>
        <begin position="114"/>
        <end position="125"/>
    </location>
</feature>
<reference evidence="3" key="2">
    <citation type="submission" date="2020-06" db="EMBL/GenBank/DDBJ databases">
        <authorList>
            <person name="Sheffer M."/>
        </authorList>
    </citation>
    <scope>NUCLEOTIDE SEQUENCE</scope>
</reference>
<keyword evidence="1" id="KW-0175">Coiled coil</keyword>
<dbReference type="EMBL" id="JABXBU010000002">
    <property type="protein sequence ID" value="KAF8794016.1"/>
    <property type="molecule type" value="Genomic_DNA"/>
</dbReference>
<name>A0A8T0FTB5_ARGBR</name>
<protein>
    <submittedName>
        <fullName evidence="3">Uncharacterized protein</fullName>
    </submittedName>
</protein>
<feature type="region of interest" description="Disordered" evidence="2">
    <location>
        <begin position="196"/>
        <end position="228"/>
    </location>
</feature>
<gene>
    <name evidence="3" type="ORF">HNY73_002041</name>
</gene>
<feature type="compositionally biased region" description="Acidic residues" evidence="2">
    <location>
        <begin position="213"/>
        <end position="226"/>
    </location>
</feature>
<keyword evidence="4" id="KW-1185">Reference proteome</keyword>